<dbReference type="EMBL" id="PDXB01000009">
    <property type="protein sequence ID" value="RYN30871.1"/>
    <property type="molecule type" value="Genomic_DNA"/>
</dbReference>
<reference evidence="3" key="2">
    <citation type="journal article" date="2019" name="bioRxiv">
        <title>Genomics, evolutionary history and diagnostics of the Alternaria alternata species group including apple and Asian pear pathotypes.</title>
        <authorList>
            <person name="Armitage A.D."/>
            <person name="Cockerton H.M."/>
            <person name="Sreenivasaprasad S."/>
            <person name="Woodhall J.W."/>
            <person name="Lane C.R."/>
            <person name="Harrison R.J."/>
            <person name="Clarkson J.P."/>
        </authorList>
    </citation>
    <scope>NUCLEOTIDE SEQUENCE</scope>
    <source>
        <strain evidence="3">FERA 1164</strain>
        <strain evidence="4">FERA 635</strain>
    </source>
</reference>
<evidence type="ECO:0000313" key="4">
    <source>
        <dbReference type="EMBL" id="RYO03282.1"/>
    </source>
</evidence>
<dbReference type="EMBL" id="PDXF01000013">
    <property type="protein sequence ID" value="RYO03282.1"/>
    <property type="molecule type" value="Genomic_DNA"/>
</dbReference>
<feature type="region of interest" description="Disordered" evidence="1">
    <location>
        <begin position="237"/>
        <end position="270"/>
    </location>
</feature>
<evidence type="ECO:0000256" key="1">
    <source>
        <dbReference type="SAM" id="MobiDB-lite"/>
    </source>
</evidence>
<evidence type="ECO:0000259" key="2">
    <source>
        <dbReference type="Pfam" id="PF06985"/>
    </source>
</evidence>
<proteinExistence type="predicted"/>
<keyword evidence="6" id="KW-1185">Reference proteome</keyword>
<dbReference type="InterPro" id="IPR010730">
    <property type="entry name" value="HET"/>
</dbReference>
<evidence type="ECO:0000313" key="5">
    <source>
        <dbReference type="Proteomes" id="UP000292340"/>
    </source>
</evidence>
<dbReference type="Proteomes" id="UP000293195">
    <property type="component" value="Unassembled WGS sequence"/>
</dbReference>
<evidence type="ECO:0000313" key="6">
    <source>
        <dbReference type="Proteomes" id="UP000293195"/>
    </source>
</evidence>
<reference evidence="3" key="1">
    <citation type="submission" date="2017-10" db="EMBL/GenBank/DDBJ databases">
        <authorList>
            <person name="Armitage A.D."/>
            <person name="Barbara D.J."/>
            <person name="Woodhall J.W."/>
            <person name="Sreenivasaprasad S."/>
            <person name="Lane C.R."/>
            <person name="Clarkson J.P."/>
            <person name="Harrison R.J."/>
        </authorList>
    </citation>
    <scope>NUCLEOTIDE SEQUENCE</scope>
    <source>
        <strain evidence="3">FERA 1164</strain>
        <strain evidence="4">FERA 635</strain>
    </source>
</reference>
<sequence length="377" mass="43087">MRLLRCESNGEFSLTKEYLEEPPPYAILSHTWGSDSDEVTFKDIEKGRGKSKSGYDKLRFCAARTEKDGLEYFWVDTCCIDKKDSVKLSEAINSMFSWYQRSAVCYVYLTDVATWGPVTFESSRWFTRGWTLQELLAPTSVKFFSPNGRYLGDRNSLAEQIHIITGISVRALQETRLSPSNYSVDERMSWARGRETKRQEDAAYSLLGLFGVYMPPIYGEGREHAFERLHGEIERKRTLVPSTEPSYPLPEPLAVKREEDSSSFTPLSSSGVLSFPDVQIPLSRPSETDEPSQHSASTQGLIVSSYHKMVQDKNIEMKQWWDEAVAVNTETTGPYEKVAVLLVRWADELDDLETSEDVSNLYLSTYVVATERFRHKH</sequence>
<dbReference type="PANTHER" id="PTHR10622:SF11">
    <property type="entry name" value="HET-DOMAIN-CONTAINING PROTEIN"/>
    <property type="match status" value="1"/>
</dbReference>
<feature type="domain" description="Heterokaryon incompatibility" evidence="2">
    <location>
        <begin position="25"/>
        <end position="111"/>
    </location>
</feature>
<dbReference type="PANTHER" id="PTHR10622">
    <property type="entry name" value="HET DOMAIN-CONTAINING PROTEIN"/>
    <property type="match status" value="1"/>
</dbReference>
<accession>A0AB37WNS9</accession>
<comment type="caution">
    <text evidence="3">The sequence shown here is derived from an EMBL/GenBank/DDBJ whole genome shotgun (WGS) entry which is preliminary data.</text>
</comment>
<dbReference type="Proteomes" id="UP000292340">
    <property type="component" value="Unassembled WGS sequence"/>
</dbReference>
<gene>
    <name evidence="3" type="ORF">AA0115_g4629</name>
    <name evidence="4" type="ORF">AA0119_g4867</name>
</gene>
<protein>
    <recommendedName>
        <fullName evidence="2">Heterokaryon incompatibility domain-containing protein</fullName>
    </recommendedName>
</protein>
<dbReference type="Pfam" id="PF06985">
    <property type="entry name" value="HET"/>
    <property type="match status" value="1"/>
</dbReference>
<name>A0AB37WNS9_9PLEO</name>
<evidence type="ECO:0000313" key="3">
    <source>
        <dbReference type="EMBL" id="RYN30871.1"/>
    </source>
</evidence>
<organism evidence="3 5">
    <name type="scientific">Alternaria tenuissima</name>
    <dbReference type="NCBI Taxonomy" id="119927"/>
    <lineage>
        <taxon>Eukaryota</taxon>
        <taxon>Fungi</taxon>
        <taxon>Dikarya</taxon>
        <taxon>Ascomycota</taxon>
        <taxon>Pezizomycotina</taxon>
        <taxon>Dothideomycetes</taxon>
        <taxon>Pleosporomycetidae</taxon>
        <taxon>Pleosporales</taxon>
        <taxon>Pleosporineae</taxon>
        <taxon>Pleosporaceae</taxon>
        <taxon>Alternaria</taxon>
        <taxon>Alternaria sect. Alternaria</taxon>
        <taxon>Alternaria alternata complex</taxon>
    </lineage>
</organism>
<dbReference type="AlphaFoldDB" id="A0AB37WNS9"/>